<evidence type="ECO:0000313" key="2">
    <source>
        <dbReference type="Proteomes" id="UP001280121"/>
    </source>
</evidence>
<reference evidence="1" key="1">
    <citation type="journal article" date="2023" name="Plant J.">
        <title>Genome sequences and population genomics provide insights into the demographic history, inbreeding, and mutation load of two 'living fossil' tree species of Dipteronia.</title>
        <authorList>
            <person name="Feng Y."/>
            <person name="Comes H.P."/>
            <person name="Chen J."/>
            <person name="Zhu S."/>
            <person name="Lu R."/>
            <person name="Zhang X."/>
            <person name="Li P."/>
            <person name="Qiu J."/>
            <person name="Olsen K.M."/>
            <person name="Qiu Y."/>
        </authorList>
    </citation>
    <scope>NUCLEOTIDE SEQUENCE</scope>
    <source>
        <strain evidence="1">KIB01</strain>
    </source>
</reference>
<gene>
    <name evidence="1" type="ORF">Ddye_022944</name>
</gene>
<evidence type="ECO:0000313" key="1">
    <source>
        <dbReference type="EMBL" id="KAK2641181.1"/>
    </source>
</evidence>
<dbReference type="AlphaFoldDB" id="A0AAD9TSN1"/>
<proteinExistence type="predicted"/>
<comment type="caution">
    <text evidence="1">The sequence shown here is derived from an EMBL/GenBank/DDBJ whole genome shotgun (WGS) entry which is preliminary data.</text>
</comment>
<organism evidence="1 2">
    <name type="scientific">Dipteronia dyeriana</name>
    <dbReference type="NCBI Taxonomy" id="168575"/>
    <lineage>
        <taxon>Eukaryota</taxon>
        <taxon>Viridiplantae</taxon>
        <taxon>Streptophyta</taxon>
        <taxon>Embryophyta</taxon>
        <taxon>Tracheophyta</taxon>
        <taxon>Spermatophyta</taxon>
        <taxon>Magnoliopsida</taxon>
        <taxon>eudicotyledons</taxon>
        <taxon>Gunneridae</taxon>
        <taxon>Pentapetalae</taxon>
        <taxon>rosids</taxon>
        <taxon>malvids</taxon>
        <taxon>Sapindales</taxon>
        <taxon>Sapindaceae</taxon>
        <taxon>Hippocastanoideae</taxon>
        <taxon>Acereae</taxon>
        <taxon>Dipteronia</taxon>
    </lineage>
</organism>
<protein>
    <submittedName>
        <fullName evidence="1">Uncharacterized protein</fullName>
    </submittedName>
</protein>
<dbReference type="Proteomes" id="UP001280121">
    <property type="component" value="Unassembled WGS sequence"/>
</dbReference>
<dbReference type="PANTHER" id="PTHR33116">
    <property type="entry name" value="REVERSE TRANSCRIPTASE ZINC-BINDING DOMAIN-CONTAINING PROTEIN-RELATED-RELATED"/>
    <property type="match status" value="1"/>
</dbReference>
<accession>A0AAD9TSN1</accession>
<dbReference type="EMBL" id="JANJYI010000007">
    <property type="protein sequence ID" value="KAK2641181.1"/>
    <property type="molecule type" value="Genomic_DNA"/>
</dbReference>
<dbReference type="PANTHER" id="PTHR33116:SF86">
    <property type="entry name" value="REVERSE TRANSCRIPTASE DOMAIN-CONTAINING PROTEIN"/>
    <property type="match status" value="1"/>
</dbReference>
<name>A0AAD9TSN1_9ROSI</name>
<sequence length="175" mass="19912">MPHFGFSQDVFIVLVGRKREVRKIHWGSWEKPCESKDLGGLGFRNLETFNKALLAKQGWRLILKPNSLVARVLKNRYYPASSFMNANKCSLGSMIWNNILWGRGILEVDTRWRIGNGSTVSINIDRWIPRPSTFQIVSPCVFGDSTTVNGLMLPLGGWNVLLLKAFFSENKVEKI</sequence>
<keyword evidence="2" id="KW-1185">Reference proteome</keyword>